<accession>J0D3A3</accession>
<keyword evidence="3" id="KW-1185">Reference proteome</keyword>
<dbReference type="InParanoid" id="J0D3A3"/>
<sequence>MSTDPEWPHREPLIGSNELSRAGMGTSAGHHEHGQAEAAPREQLSGSTGSSGAAHREQ</sequence>
<dbReference type="AlphaFoldDB" id="J0D3A3"/>
<gene>
    <name evidence="2" type="ORF">AURDEDRAFT_177768</name>
</gene>
<reference evidence="3" key="1">
    <citation type="journal article" date="2012" name="Science">
        <title>The Paleozoic origin of enzymatic lignin decomposition reconstructed from 31 fungal genomes.</title>
        <authorList>
            <person name="Floudas D."/>
            <person name="Binder M."/>
            <person name="Riley R."/>
            <person name="Barry K."/>
            <person name="Blanchette R.A."/>
            <person name="Henrissat B."/>
            <person name="Martinez A.T."/>
            <person name="Otillar R."/>
            <person name="Spatafora J.W."/>
            <person name="Yadav J.S."/>
            <person name="Aerts A."/>
            <person name="Benoit I."/>
            <person name="Boyd A."/>
            <person name="Carlson A."/>
            <person name="Copeland A."/>
            <person name="Coutinho P.M."/>
            <person name="de Vries R.P."/>
            <person name="Ferreira P."/>
            <person name="Findley K."/>
            <person name="Foster B."/>
            <person name="Gaskell J."/>
            <person name="Glotzer D."/>
            <person name="Gorecki P."/>
            <person name="Heitman J."/>
            <person name="Hesse C."/>
            <person name="Hori C."/>
            <person name="Igarashi K."/>
            <person name="Jurgens J.A."/>
            <person name="Kallen N."/>
            <person name="Kersten P."/>
            <person name="Kohler A."/>
            <person name="Kuees U."/>
            <person name="Kumar T.K.A."/>
            <person name="Kuo A."/>
            <person name="LaButti K."/>
            <person name="Larrondo L.F."/>
            <person name="Lindquist E."/>
            <person name="Ling A."/>
            <person name="Lombard V."/>
            <person name="Lucas S."/>
            <person name="Lundell T."/>
            <person name="Martin R."/>
            <person name="McLaughlin D.J."/>
            <person name="Morgenstern I."/>
            <person name="Morin E."/>
            <person name="Murat C."/>
            <person name="Nagy L.G."/>
            <person name="Nolan M."/>
            <person name="Ohm R.A."/>
            <person name="Patyshakuliyeva A."/>
            <person name="Rokas A."/>
            <person name="Ruiz-Duenas F.J."/>
            <person name="Sabat G."/>
            <person name="Salamov A."/>
            <person name="Samejima M."/>
            <person name="Schmutz J."/>
            <person name="Slot J.C."/>
            <person name="St John F."/>
            <person name="Stenlid J."/>
            <person name="Sun H."/>
            <person name="Sun S."/>
            <person name="Syed K."/>
            <person name="Tsang A."/>
            <person name="Wiebenga A."/>
            <person name="Young D."/>
            <person name="Pisabarro A."/>
            <person name="Eastwood D.C."/>
            <person name="Martin F."/>
            <person name="Cullen D."/>
            <person name="Grigoriev I.V."/>
            <person name="Hibbett D.S."/>
        </authorList>
    </citation>
    <scope>NUCLEOTIDE SEQUENCE [LARGE SCALE GENOMIC DNA]</scope>
    <source>
        <strain evidence="3">TFB10046</strain>
    </source>
</reference>
<dbReference type="KEGG" id="adl:AURDEDRAFT_177768"/>
<dbReference type="EMBL" id="JH688405">
    <property type="protein sequence ID" value="EJD33152.1"/>
    <property type="molecule type" value="Genomic_DNA"/>
</dbReference>
<feature type="region of interest" description="Disordered" evidence="1">
    <location>
        <begin position="1"/>
        <end position="58"/>
    </location>
</feature>
<evidence type="ECO:0000313" key="3">
    <source>
        <dbReference type="Proteomes" id="UP000006514"/>
    </source>
</evidence>
<name>J0D3A3_AURST</name>
<organism evidence="2 3">
    <name type="scientific">Auricularia subglabra (strain TFB-10046 / SS5)</name>
    <name type="common">White-rot fungus</name>
    <name type="synonym">Auricularia delicata (strain TFB10046)</name>
    <dbReference type="NCBI Taxonomy" id="717982"/>
    <lineage>
        <taxon>Eukaryota</taxon>
        <taxon>Fungi</taxon>
        <taxon>Dikarya</taxon>
        <taxon>Basidiomycota</taxon>
        <taxon>Agaricomycotina</taxon>
        <taxon>Agaricomycetes</taxon>
        <taxon>Auriculariales</taxon>
        <taxon>Auriculariaceae</taxon>
        <taxon>Auricularia</taxon>
    </lineage>
</organism>
<evidence type="ECO:0000256" key="1">
    <source>
        <dbReference type="SAM" id="MobiDB-lite"/>
    </source>
</evidence>
<feature type="compositionally biased region" description="Basic and acidic residues" evidence="1">
    <location>
        <begin position="1"/>
        <end position="12"/>
    </location>
</feature>
<proteinExistence type="predicted"/>
<protein>
    <submittedName>
        <fullName evidence="2">Uncharacterized protein</fullName>
    </submittedName>
</protein>
<evidence type="ECO:0000313" key="2">
    <source>
        <dbReference type="EMBL" id="EJD33152.1"/>
    </source>
</evidence>
<dbReference type="Proteomes" id="UP000006514">
    <property type="component" value="Unassembled WGS sequence"/>
</dbReference>